<sequence length="652" mass="75166">MAKLVQKSGYIKSEKAGGYMKYIATREGVEKLTGNGPVTKGQRELIQKILHDFPDAVELFEYEDYRKTPTLGTASAFITMALDANLHEINSESGYLSYIATRPRVERRGAHGLFSSAAAVDLDAAMSELEAHDGNVWTIIYSLRREDAARLGYDNADAWRGLLMMHAQDLAKAIKIPADHFRWYAAFHNEGHHPHIHMMVWSDDPKEGFLTREGIATMRSKLTNTIFRDEMIQIYERKDVAYKELIEVAQDTMRELIQKMEHQLCDNPVIEKQMRQLVQALETTTGKKQYGYLKKPLKALVDTIVDELARQPEVAKCYETWNQIRDELNECYGSRTPREHLPLSQQKEFRRIKNDIIREAENIRLGLPTFEDEKMQDEPEPEAAHEGQRSSSVYEQARRYRAAKTVLKDVYALDEEHAEAVRVLEQLWVEGYTVAAHQLGKFYRDDLSTMRDHEKAERWFRLSAEAGNDFSAYALGKLLLSQKRTDEAVRWLDKAAGHGNPFAQYRLGKLCLTGESVKKDVRKALEYLTAAARQGNPFAQYTLGKLYLLGRDVEQDREQARDWFTRSAAQGNAYAQFFLDRFDQFRDPSVMLAATKLLHHMSRIFRDNSMPPRNPAGIRIDSKRRKRLTEKRMAMGHKADDHEEQVSYQQTM</sequence>
<dbReference type="InterPro" id="IPR006597">
    <property type="entry name" value="Sel1-like"/>
</dbReference>
<feature type="compositionally biased region" description="Basic and acidic residues" evidence="1">
    <location>
        <begin position="632"/>
        <end position="645"/>
    </location>
</feature>
<organism evidence="2 3">
    <name type="scientific">Intestinimonas butyriciproducens</name>
    <dbReference type="NCBI Taxonomy" id="1297617"/>
    <lineage>
        <taxon>Bacteria</taxon>
        <taxon>Bacillati</taxon>
        <taxon>Bacillota</taxon>
        <taxon>Clostridia</taxon>
        <taxon>Eubacteriales</taxon>
        <taxon>Intestinimonas</taxon>
    </lineage>
</organism>
<dbReference type="Proteomes" id="UP000245778">
    <property type="component" value="Unassembled WGS sequence"/>
</dbReference>
<dbReference type="GeneID" id="93228043"/>
<dbReference type="AlphaFoldDB" id="A0A2U1CFM8"/>
<name>A0A2U1CFM8_9FIRM</name>
<dbReference type="RefSeq" id="WP_116721463.1">
    <property type="nucleotide sequence ID" value="NZ_CP011524.1"/>
</dbReference>
<evidence type="ECO:0000313" key="3">
    <source>
        <dbReference type="Proteomes" id="UP000245778"/>
    </source>
</evidence>
<evidence type="ECO:0000313" key="2">
    <source>
        <dbReference type="EMBL" id="PVY59710.1"/>
    </source>
</evidence>
<dbReference type="NCBIfam" id="NF041499">
    <property type="entry name" value="MobP3"/>
    <property type="match status" value="1"/>
</dbReference>
<dbReference type="PANTHER" id="PTHR11102">
    <property type="entry name" value="SEL-1-LIKE PROTEIN"/>
    <property type="match status" value="1"/>
</dbReference>
<dbReference type="InterPro" id="IPR041073">
    <property type="entry name" value="MobL"/>
</dbReference>
<dbReference type="Pfam" id="PF08238">
    <property type="entry name" value="Sel1"/>
    <property type="match status" value="4"/>
</dbReference>
<dbReference type="InterPro" id="IPR048102">
    <property type="entry name" value="MobP3"/>
</dbReference>
<evidence type="ECO:0000256" key="1">
    <source>
        <dbReference type="SAM" id="MobiDB-lite"/>
    </source>
</evidence>
<dbReference type="SUPFAM" id="SSF81901">
    <property type="entry name" value="HCP-like"/>
    <property type="match status" value="1"/>
</dbReference>
<feature type="compositionally biased region" description="Basic and acidic residues" evidence="1">
    <location>
        <begin position="371"/>
        <end position="388"/>
    </location>
</feature>
<accession>A0A2U1CFM8</accession>
<reference evidence="2 3" key="1">
    <citation type="submission" date="2018-04" db="EMBL/GenBank/DDBJ databases">
        <title>Genomic Encyclopedia of Type Strains, Phase IV (KMG-IV): sequencing the most valuable type-strain genomes for metagenomic binning, comparative biology and taxonomic classification.</title>
        <authorList>
            <person name="Goeker M."/>
        </authorList>
    </citation>
    <scope>NUCLEOTIDE SEQUENCE [LARGE SCALE GENOMIC DNA]</scope>
    <source>
        <strain evidence="2 3">DSM 26588</strain>
    </source>
</reference>
<protein>
    <recommendedName>
        <fullName evidence="4">TPR repeat protein</fullName>
    </recommendedName>
</protein>
<dbReference type="PANTHER" id="PTHR11102:SF160">
    <property type="entry name" value="ERAD-ASSOCIATED E3 UBIQUITIN-PROTEIN LIGASE COMPONENT HRD3"/>
    <property type="match status" value="1"/>
</dbReference>
<feature type="region of interest" description="Disordered" evidence="1">
    <location>
        <begin position="632"/>
        <end position="652"/>
    </location>
</feature>
<dbReference type="OrthoDB" id="1775746at2"/>
<dbReference type="InterPro" id="IPR011990">
    <property type="entry name" value="TPR-like_helical_dom_sf"/>
</dbReference>
<dbReference type="Pfam" id="PF18555">
    <property type="entry name" value="MobL"/>
    <property type="match status" value="1"/>
</dbReference>
<gene>
    <name evidence="2" type="ORF">C7373_101224</name>
</gene>
<dbReference type="SMART" id="SM00671">
    <property type="entry name" value="SEL1"/>
    <property type="match status" value="4"/>
</dbReference>
<dbReference type="Gene3D" id="1.25.40.10">
    <property type="entry name" value="Tetratricopeptide repeat domain"/>
    <property type="match status" value="1"/>
</dbReference>
<dbReference type="EMBL" id="QEKK01000001">
    <property type="protein sequence ID" value="PVY59710.1"/>
    <property type="molecule type" value="Genomic_DNA"/>
</dbReference>
<feature type="region of interest" description="Disordered" evidence="1">
    <location>
        <begin position="369"/>
        <end position="393"/>
    </location>
</feature>
<proteinExistence type="predicted"/>
<evidence type="ECO:0008006" key="4">
    <source>
        <dbReference type="Google" id="ProtNLM"/>
    </source>
</evidence>
<dbReference type="InterPro" id="IPR050767">
    <property type="entry name" value="Sel1_AlgK"/>
</dbReference>
<comment type="caution">
    <text evidence="2">The sequence shown here is derived from an EMBL/GenBank/DDBJ whole genome shotgun (WGS) entry which is preliminary data.</text>
</comment>